<gene>
    <name evidence="8" type="ORF">FC15_GL000259</name>
</gene>
<keyword evidence="3 6" id="KW-0812">Transmembrane</keyword>
<organism evidence="8 9">
    <name type="scientific">Lapidilactobacillus concavus DSM 17758</name>
    <dbReference type="NCBI Taxonomy" id="1423735"/>
    <lineage>
        <taxon>Bacteria</taxon>
        <taxon>Bacillati</taxon>
        <taxon>Bacillota</taxon>
        <taxon>Bacilli</taxon>
        <taxon>Lactobacillales</taxon>
        <taxon>Lactobacillaceae</taxon>
        <taxon>Lapidilactobacillus</taxon>
    </lineage>
</organism>
<keyword evidence="9" id="KW-1185">Reference proteome</keyword>
<proteinExistence type="predicted"/>
<feature type="domain" description="Major facilitator superfamily (MFS) profile" evidence="7">
    <location>
        <begin position="12"/>
        <end position="111"/>
    </location>
</feature>
<evidence type="ECO:0000256" key="4">
    <source>
        <dbReference type="ARBA" id="ARBA00022989"/>
    </source>
</evidence>
<feature type="transmembrane region" description="Helical" evidence="6">
    <location>
        <begin position="50"/>
        <end position="69"/>
    </location>
</feature>
<protein>
    <recommendedName>
        <fullName evidence="7">Major facilitator superfamily (MFS) profile domain-containing protein</fullName>
    </recommendedName>
</protein>
<sequence>MQTQPPTLTKSKILLLAIATGIVVANLNYIQPLLGLIASDMHTTQHVVGVVAMMTQLGYAFGLLLLVPLGDIFDRNHLIQVMLVLAIVGLLAAYFAPPILFYSELIHSSLD</sequence>
<keyword evidence="5 6" id="KW-0472">Membrane</keyword>
<dbReference type="PANTHER" id="PTHR42910">
    <property type="entry name" value="TRANSPORTER SCO4007-RELATED"/>
    <property type="match status" value="1"/>
</dbReference>
<evidence type="ECO:0000256" key="3">
    <source>
        <dbReference type="ARBA" id="ARBA00022692"/>
    </source>
</evidence>
<dbReference type="STRING" id="1423735.FC15_GL000259"/>
<evidence type="ECO:0000256" key="2">
    <source>
        <dbReference type="ARBA" id="ARBA00022448"/>
    </source>
</evidence>
<feature type="transmembrane region" description="Helical" evidence="6">
    <location>
        <begin position="12"/>
        <end position="30"/>
    </location>
</feature>
<reference evidence="8 9" key="1">
    <citation type="journal article" date="2015" name="Genome Announc.">
        <title>Expanding the biotechnology potential of lactobacilli through comparative genomics of 213 strains and associated genera.</title>
        <authorList>
            <person name="Sun Z."/>
            <person name="Harris H.M."/>
            <person name="McCann A."/>
            <person name="Guo C."/>
            <person name="Argimon S."/>
            <person name="Zhang W."/>
            <person name="Yang X."/>
            <person name="Jeffery I.B."/>
            <person name="Cooney J.C."/>
            <person name="Kagawa T.F."/>
            <person name="Liu W."/>
            <person name="Song Y."/>
            <person name="Salvetti E."/>
            <person name="Wrobel A."/>
            <person name="Rasinkangas P."/>
            <person name="Parkhill J."/>
            <person name="Rea M.C."/>
            <person name="O'Sullivan O."/>
            <person name="Ritari J."/>
            <person name="Douillard F.P."/>
            <person name="Paul Ross R."/>
            <person name="Yang R."/>
            <person name="Briner A.E."/>
            <person name="Felis G.E."/>
            <person name="de Vos W.M."/>
            <person name="Barrangou R."/>
            <person name="Klaenhammer T.R."/>
            <person name="Caufield P.W."/>
            <person name="Cui Y."/>
            <person name="Zhang H."/>
            <person name="O'Toole P.W."/>
        </authorList>
    </citation>
    <scope>NUCLEOTIDE SEQUENCE [LARGE SCALE GENOMIC DNA]</scope>
    <source>
        <strain evidence="8 9">DSM 17758</strain>
    </source>
</reference>
<dbReference type="InterPro" id="IPR020846">
    <property type="entry name" value="MFS_dom"/>
</dbReference>
<accession>A0A0R1VSZ5</accession>
<dbReference type="PATRIC" id="fig|1423735.3.peg.265"/>
<keyword evidence="4 6" id="KW-1133">Transmembrane helix</keyword>
<evidence type="ECO:0000256" key="5">
    <source>
        <dbReference type="ARBA" id="ARBA00023136"/>
    </source>
</evidence>
<dbReference type="GO" id="GO:0022857">
    <property type="term" value="F:transmembrane transporter activity"/>
    <property type="evidence" value="ECO:0007669"/>
    <property type="project" value="InterPro"/>
</dbReference>
<name>A0A0R1VSZ5_9LACO</name>
<evidence type="ECO:0000256" key="1">
    <source>
        <dbReference type="ARBA" id="ARBA00004651"/>
    </source>
</evidence>
<comment type="caution">
    <text evidence="8">The sequence shown here is derived from an EMBL/GenBank/DDBJ whole genome shotgun (WGS) entry which is preliminary data.</text>
</comment>
<dbReference type="PANTHER" id="PTHR42910:SF1">
    <property type="entry name" value="MAJOR FACILITATOR SUPERFAMILY (MFS) PROFILE DOMAIN-CONTAINING PROTEIN"/>
    <property type="match status" value="1"/>
</dbReference>
<dbReference type="AlphaFoldDB" id="A0A0R1VSZ5"/>
<evidence type="ECO:0000256" key="6">
    <source>
        <dbReference type="SAM" id="Phobius"/>
    </source>
</evidence>
<dbReference type="GO" id="GO:0005886">
    <property type="term" value="C:plasma membrane"/>
    <property type="evidence" value="ECO:0007669"/>
    <property type="project" value="UniProtKB-SubCell"/>
</dbReference>
<dbReference type="InterPro" id="IPR036259">
    <property type="entry name" value="MFS_trans_sf"/>
</dbReference>
<evidence type="ECO:0000259" key="7">
    <source>
        <dbReference type="PROSITE" id="PS50850"/>
    </source>
</evidence>
<dbReference type="PROSITE" id="PS50850">
    <property type="entry name" value="MFS"/>
    <property type="match status" value="1"/>
</dbReference>
<feature type="transmembrane region" description="Helical" evidence="6">
    <location>
        <begin position="81"/>
        <end position="102"/>
    </location>
</feature>
<comment type="subcellular location">
    <subcellularLocation>
        <location evidence="1">Cell membrane</location>
        <topology evidence="1">Multi-pass membrane protein</topology>
    </subcellularLocation>
</comment>
<evidence type="ECO:0000313" key="9">
    <source>
        <dbReference type="Proteomes" id="UP000051315"/>
    </source>
</evidence>
<dbReference type="EMBL" id="AZFX01000072">
    <property type="protein sequence ID" value="KRM08880.1"/>
    <property type="molecule type" value="Genomic_DNA"/>
</dbReference>
<dbReference type="SUPFAM" id="SSF103473">
    <property type="entry name" value="MFS general substrate transporter"/>
    <property type="match status" value="1"/>
</dbReference>
<dbReference type="Gene3D" id="1.20.1250.20">
    <property type="entry name" value="MFS general substrate transporter like domains"/>
    <property type="match status" value="1"/>
</dbReference>
<keyword evidence="2" id="KW-0813">Transport</keyword>
<evidence type="ECO:0000313" key="8">
    <source>
        <dbReference type="EMBL" id="KRM08880.1"/>
    </source>
</evidence>
<dbReference type="Proteomes" id="UP000051315">
    <property type="component" value="Unassembled WGS sequence"/>
</dbReference>